<dbReference type="SUPFAM" id="SSF81606">
    <property type="entry name" value="PP2C-like"/>
    <property type="match status" value="1"/>
</dbReference>
<keyword evidence="2" id="KW-0812">Transmembrane</keyword>
<dbReference type="AlphaFoldDB" id="A0A2V2YPH2"/>
<dbReference type="InterPro" id="IPR036457">
    <property type="entry name" value="PPM-type-like_dom_sf"/>
</dbReference>
<feature type="transmembrane region" description="Helical" evidence="2">
    <location>
        <begin position="146"/>
        <end position="179"/>
    </location>
</feature>
<accession>A0A2V2YPH2</accession>
<evidence type="ECO:0000313" key="4">
    <source>
        <dbReference type="EMBL" id="PWV96001.1"/>
    </source>
</evidence>
<reference evidence="4 5" key="1">
    <citation type="submission" date="2018-05" db="EMBL/GenBank/DDBJ databases">
        <title>Genomic Encyclopedia of Type Strains, Phase III (KMG-III): the genomes of soil and plant-associated and newly described type strains.</title>
        <authorList>
            <person name="Whitman W."/>
        </authorList>
    </citation>
    <scope>NUCLEOTIDE SEQUENCE [LARGE SCALE GENOMIC DNA]</scope>
    <source>
        <strain evidence="4 5">CECT 5696</strain>
    </source>
</reference>
<keyword evidence="1" id="KW-0378">Hydrolase</keyword>
<gene>
    <name evidence="4" type="ORF">DFQ01_12379</name>
</gene>
<dbReference type="PANTHER" id="PTHR43156">
    <property type="entry name" value="STAGE II SPORULATION PROTEIN E-RELATED"/>
    <property type="match status" value="1"/>
</dbReference>
<dbReference type="Pfam" id="PF07228">
    <property type="entry name" value="SpoIIE"/>
    <property type="match status" value="1"/>
</dbReference>
<proteinExistence type="predicted"/>
<dbReference type="NCBIfam" id="TIGR02865">
    <property type="entry name" value="spore_II_E"/>
    <property type="match status" value="1"/>
</dbReference>
<dbReference type="PROSITE" id="PS51746">
    <property type="entry name" value="PPM_2"/>
    <property type="match status" value="1"/>
</dbReference>
<keyword evidence="2" id="KW-0472">Membrane</keyword>
<feature type="transmembrane region" description="Helical" evidence="2">
    <location>
        <begin position="360"/>
        <end position="377"/>
    </location>
</feature>
<keyword evidence="2" id="KW-1133">Transmembrane helix</keyword>
<feature type="transmembrane region" description="Helical" evidence="2">
    <location>
        <begin position="260"/>
        <end position="285"/>
    </location>
</feature>
<dbReference type="Proteomes" id="UP000246635">
    <property type="component" value="Unassembled WGS sequence"/>
</dbReference>
<sequence length="933" mass="103377">MRFAAVYQLLSPESPAIPTEETLIRQASAVTWLVDTFGSMSREQRSIPGWACTNAVPDKGAARRVFCRKKILGIKRVVTNFINPRFYNGKHINSEMVVYLVREKNKLVMFPGAQQAGTAAVQNAVRKGREWAAGRKLVQMVSAKKWTILLVAVGFLLGRAVILESLMPFAAAYFAVLYFLRREASFWAGLALVAGSFFAPVPSPGWIAMELAVVFLLIKGLESYEKAELSFAPLLVFTSTLLVKLFGAVLAHTLGWYDLMMIAVEAALSFVLTLVFVQAIPVLTMTKRSSGLRNEEIICLMILMASIMTGTVGWGIYGMSAEHVMSRYMLLLFAFAGGAPLGASVGVVAGLILSLADFNAIVQMSLLAFAGLLAGLMRDGGKMAVSFGMLLGTSILSIYIGSQSDVMASTYESLIAATLFLLTPRLMIRTISRYVPGTQEHVKSQHEYARRVRQVTAERVEQFSEVFRQLSKSFGQFNGAVEAVKREEEFNHFMNAVAEKSCQSCHRRSMCWDAKFYQTYKLMTEMMTSVEEGRKPTSKEMPKSWTSHCVKPQQVLGVMSQQYELYKNDRHWKKQIIDSRQLVADQLSGVSQVMEDLAKEIKREGQTLHLQEEQIREALEGLGLSIQSIDIISLEEGNVEIEVYHLFARGYDECRKIIAPLLTDILGENIAVKSERYPERHGEPALVTFGSAKEFEVETGIAGLAKGGDLLSGDSFSTVELGNGKFAVAISDGMGNGERARLESSTALTILQQLLQSGMDERLAIKSVNSVLLLRSPDEVFATVDVALIDMYTAKTTFLKIGSTPSFIKRGTEVIPVTANNLPVGILQDIDVDLITMQLQPGDTLIMMTDGIYDAPGHAVNKEMWMKRMIQEISATEPQAIADSLLDKVVRYHEGAIVDDMTVVVARVERHQPEWATFRWTGIPRFERPRTVS</sequence>
<feature type="transmembrane region" description="Helical" evidence="2">
    <location>
        <begin position="329"/>
        <end position="353"/>
    </location>
</feature>
<dbReference type="SMART" id="SM00332">
    <property type="entry name" value="PP2Cc"/>
    <property type="match status" value="1"/>
</dbReference>
<feature type="transmembrane region" description="Helical" evidence="2">
    <location>
        <begin position="230"/>
        <end position="254"/>
    </location>
</feature>
<evidence type="ECO:0000256" key="2">
    <source>
        <dbReference type="SAM" id="Phobius"/>
    </source>
</evidence>
<dbReference type="GO" id="GO:0004722">
    <property type="term" value="F:protein serine/threonine phosphatase activity"/>
    <property type="evidence" value="ECO:0007669"/>
    <property type="project" value="InterPro"/>
</dbReference>
<organism evidence="4 5">
    <name type="scientific">Paenibacillus cellulosilyticus</name>
    <dbReference type="NCBI Taxonomy" id="375489"/>
    <lineage>
        <taxon>Bacteria</taxon>
        <taxon>Bacillati</taxon>
        <taxon>Bacillota</taxon>
        <taxon>Bacilli</taxon>
        <taxon>Bacillales</taxon>
        <taxon>Paenibacillaceae</taxon>
        <taxon>Paenibacillus</taxon>
    </lineage>
</organism>
<keyword evidence="5" id="KW-1185">Reference proteome</keyword>
<evidence type="ECO:0000313" key="5">
    <source>
        <dbReference type="Proteomes" id="UP000246635"/>
    </source>
</evidence>
<feature type="transmembrane region" description="Helical" evidence="2">
    <location>
        <begin position="383"/>
        <end position="402"/>
    </location>
</feature>
<feature type="transmembrane region" description="Helical" evidence="2">
    <location>
        <begin position="297"/>
        <end position="317"/>
    </location>
</feature>
<protein>
    <submittedName>
        <fullName evidence="4">Stage II sporulation protein E</fullName>
    </submittedName>
</protein>
<feature type="domain" description="PPM-type phosphatase" evidence="3">
    <location>
        <begin position="698"/>
        <end position="908"/>
    </location>
</feature>
<evidence type="ECO:0000256" key="1">
    <source>
        <dbReference type="ARBA" id="ARBA00022801"/>
    </source>
</evidence>
<dbReference type="InterPro" id="IPR001932">
    <property type="entry name" value="PPM-type_phosphatase-like_dom"/>
</dbReference>
<dbReference type="InterPro" id="IPR052016">
    <property type="entry name" value="Bact_Sigma-Reg"/>
</dbReference>
<dbReference type="SMART" id="SM00331">
    <property type="entry name" value="PP2C_SIG"/>
    <property type="match status" value="1"/>
</dbReference>
<dbReference type="InterPro" id="IPR045768">
    <property type="entry name" value="SpoIIE_N"/>
</dbReference>
<feature type="transmembrane region" description="Helical" evidence="2">
    <location>
        <begin position="185"/>
        <end position="218"/>
    </location>
</feature>
<dbReference type="Pfam" id="PF19732">
    <property type="entry name" value="SpoIIE_N"/>
    <property type="match status" value="1"/>
</dbReference>
<evidence type="ECO:0000259" key="3">
    <source>
        <dbReference type="PROSITE" id="PS51746"/>
    </source>
</evidence>
<comment type="caution">
    <text evidence="4">The sequence shown here is derived from an EMBL/GenBank/DDBJ whole genome shotgun (WGS) entry which is preliminary data.</text>
</comment>
<dbReference type="InterPro" id="IPR014221">
    <property type="entry name" value="SpoII_E"/>
</dbReference>
<dbReference type="PANTHER" id="PTHR43156:SF2">
    <property type="entry name" value="STAGE II SPORULATION PROTEIN E"/>
    <property type="match status" value="1"/>
</dbReference>
<dbReference type="EMBL" id="QGTQ01000023">
    <property type="protein sequence ID" value="PWV96001.1"/>
    <property type="molecule type" value="Genomic_DNA"/>
</dbReference>
<dbReference type="Gene3D" id="3.60.40.10">
    <property type="entry name" value="PPM-type phosphatase domain"/>
    <property type="match status" value="1"/>
</dbReference>
<name>A0A2V2YPH2_9BACL</name>